<dbReference type="GO" id="GO:0004129">
    <property type="term" value="F:cytochrome-c oxidase activity"/>
    <property type="evidence" value="ECO:0007669"/>
    <property type="project" value="UniProtKB-EC"/>
</dbReference>
<evidence type="ECO:0000256" key="1">
    <source>
        <dbReference type="ARBA" id="ARBA00004141"/>
    </source>
</evidence>
<dbReference type="InterPro" id="IPR035973">
    <property type="entry name" value="Cyt_c_oxidase_su3-like_sf"/>
</dbReference>
<dbReference type="EC" id="7.1.1.9" evidence="3"/>
<evidence type="ECO:0000256" key="3">
    <source>
        <dbReference type="ARBA" id="ARBA00012949"/>
    </source>
</evidence>
<dbReference type="InterPro" id="IPR000298">
    <property type="entry name" value="Cyt_c_oxidase-like_su3"/>
</dbReference>
<organism evidence="13 14">
    <name type="scientific">Oceanospirillum multiglobuliferum</name>
    <dbReference type="NCBI Taxonomy" id="64969"/>
    <lineage>
        <taxon>Bacteria</taxon>
        <taxon>Pseudomonadati</taxon>
        <taxon>Pseudomonadota</taxon>
        <taxon>Gammaproteobacteria</taxon>
        <taxon>Oceanospirillales</taxon>
        <taxon>Oceanospirillaceae</taxon>
        <taxon>Oceanospirillum</taxon>
    </lineage>
</organism>
<proteinExistence type="inferred from homology"/>
<evidence type="ECO:0000256" key="5">
    <source>
        <dbReference type="ARBA" id="ARBA00022967"/>
    </source>
</evidence>
<keyword evidence="7 11" id="KW-0472">Membrane</keyword>
<dbReference type="Gene3D" id="1.20.120.80">
    <property type="entry name" value="Cytochrome c oxidase, subunit III, four-helix bundle"/>
    <property type="match status" value="1"/>
</dbReference>
<feature type="transmembrane region" description="Helical" evidence="11">
    <location>
        <begin position="52"/>
        <end position="71"/>
    </location>
</feature>
<dbReference type="SUPFAM" id="SSF81452">
    <property type="entry name" value="Cytochrome c oxidase subunit III-like"/>
    <property type="match status" value="1"/>
</dbReference>
<dbReference type="RefSeq" id="WP_078744209.1">
    <property type="nucleotide sequence ID" value="NZ_FUXG01000003.1"/>
</dbReference>
<evidence type="ECO:0000256" key="7">
    <source>
        <dbReference type="ARBA" id="ARBA00023136"/>
    </source>
</evidence>
<dbReference type="FunFam" id="1.20.120.80:FF:000003">
    <property type="entry name" value="Cytochrome c oxidase subunit 3"/>
    <property type="match status" value="1"/>
</dbReference>
<dbReference type="InterPro" id="IPR033945">
    <property type="entry name" value="Cyt_c_oxase_su3_dom"/>
</dbReference>
<evidence type="ECO:0000256" key="8">
    <source>
        <dbReference type="ARBA" id="ARBA00031400"/>
    </source>
</evidence>
<dbReference type="PANTHER" id="PTHR11403">
    <property type="entry name" value="CYTOCHROME C OXIDASE SUBUNIT III"/>
    <property type="match status" value="1"/>
</dbReference>
<evidence type="ECO:0000256" key="2">
    <source>
        <dbReference type="ARBA" id="ARBA00010581"/>
    </source>
</evidence>
<dbReference type="GO" id="GO:0019646">
    <property type="term" value="P:aerobic electron transport chain"/>
    <property type="evidence" value="ECO:0007669"/>
    <property type="project" value="InterPro"/>
</dbReference>
<feature type="domain" description="Heme-copper oxidase subunit III family profile" evidence="12">
    <location>
        <begin position="9"/>
        <end position="297"/>
    </location>
</feature>
<feature type="transmembrane region" description="Helical" evidence="11">
    <location>
        <begin position="193"/>
        <end position="210"/>
    </location>
</feature>
<dbReference type="Pfam" id="PF00510">
    <property type="entry name" value="COX3"/>
    <property type="match status" value="2"/>
</dbReference>
<evidence type="ECO:0000256" key="4">
    <source>
        <dbReference type="ARBA" id="ARBA00022692"/>
    </source>
</evidence>
<dbReference type="PANTHER" id="PTHR11403:SF7">
    <property type="entry name" value="CYTOCHROME C OXIDASE SUBUNIT 3"/>
    <property type="match status" value="1"/>
</dbReference>
<sequence length="297" mass="33444">MSSSSTAPANPLYFVPAQSHWPIITAIGLFLLMFGGGHLINHPDGLLKWSGLLGFLVIIWIFFGWFGAVVKESLSGLYSPQMDRSFRWGMRWFIFSEVMFFAAFFGALFYIRQLSIPWLGGDGAHQMTQILLWPDFVAHWPLINPPDEQAFAGPKAVIDPWHLPLVNTVLLLTSSITLTLAHHALKKGHRAQLASWLAITIGLGVLFLVIQAEEYIEAYTLLDLTLNSGVYGSTFFILTGFHGLHVTLGGIILLVMLIRIIKGHFTMQHHFGFEAAAWYWHFVDVVWLGLFLFVYVL</sequence>
<dbReference type="EMBL" id="MTSM01000004">
    <property type="protein sequence ID" value="OPX56299.1"/>
    <property type="molecule type" value="Genomic_DNA"/>
</dbReference>
<dbReference type="GO" id="GO:0005886">
    <property type="term" value="C:plasma membrane"/>
    <property type="evidence" value="ECO:0007669"/>
    <property type="project" value="UniProtKB-SubCell"/>
</dbReference>
<name>A0A1T4LZ94_9GAMM</name>
<dbReference type="InterPro" id="IPR024791">
    <property type="entry name" value="Cyt_c/ubiquinol_Oxase_su3"/>
</dbReference>
<evidence type="ECO:0000256" key="11">
    <source>
        <dbReference type="SAM" id="Phobius"/>
    </source>
</evidence>
<comment type="caution">
    <text evidence="13">The sequence shown here is derived from an EMBL/GenBank/DDBJ whole genome shotgun (WGS) entry which is preliminary data.</text>
</comment>
<dbReference type="Gene3D" id="1.10.287.70">
    <property type="match status" value="1"/>
</dbReference>
<dbReference type="AlphaFoldDB" id="A0A1T4LZ94"/>
<dbReference type="OrthoDB" id="9810850at2"/>
<dbReference type="CDD" id="cd01665">
    <property type="entry name" value="Cyt_c_Oxidase_III"/>
    <property type="match status" value="1"/>
</dbReference>
<accession>A0A1T4LZ94</accession>
<protein>
    <recommendedName>
        <fullName evidence="3">cytochrome-c oxidase</fullName>
        <ecNumber evidence="3">7.1.1.9</ecNumber>
    </recommendedName>
    <alternativeName>
        <fullName evidence="8">Cytochrome aa3 subunit 3</fullName>
    </alternativeName>
    <alternativeName>
        <fullName evidence="9">Cytochrome c oxidase polypeptide III</fullName>
    </alternativeName>
</protein>
<feature type="transmembrane region" description="Helical" evidence="11">
    <location>
        <begin position="278"/>
        <end position="296"/>
    </location>
</feature>
<feature type="transmembrane region" description="Helical" evidence="11">
    <location>
        <begin position="230"/>
        <end position="257"/>
    </location>
</feature>
<keyword evidence="5" id="KW-1278">Translocase</keyword>
<reference evidence="13 14" key="1">
    <citation type="submission" date="2017-01" db="EMBL/GenBank/DDBJ databases">
        <title>Genome Sequencing of a Marine Spirillum, Oceanospirillum multiglobuliferum ATCC 33336, from Japan.</title>
        <authorList>
            <person name="Carney J.G."/>
            <person name="Trachtenberg A.M."/>
            <person name="Rheaume B.A."/>
            <person name="Linnane J.D."/>
            <person name="Pitts N.L."/>
            <person name="Mykles D.L."/>
            <person name="Maclea K.S."/>
        </authorList>
    </citation>
    <scope>NUCLEOTIDE SEQUENCE [LARGE SCALE GENOMIC DNA]</scope>
    <source>
        <strain evidence="13 14">ATCC 33336</strain>
    </source>
</reference>
<comment type="similarity">
    <text evidence="2 10">Belongs to the cytochrome c oxidase subunit 3 family.</text>
</comment>
<dbReference type="Proteomes" id="UP000191418">
    <property type="component" value="Unassembled WGS sequence"/>
</dbReference>
<gene>
    <name evidence="13" type="ORF">BTE48_04820</name>
</gene>
<keyword evidence="4 10" id="KW-0812">Transmembrane</keyword>
<feature type="transmembrane region" description="Helical" evidence="11">
    <location>
        <begin position="92"/>
        <end position="111"/>
    </location>
</feature>
<dbReference type="InterPro" id="IPR013833">
    <property type="entry name" value="Cyt_c_oxidase_su3_a-hlx"/>
</dbReference>
<comment type="subcellular location">
    <subcellularLocation>
        <location evidence="10">Cell membrane</location>
        <topology evidence="10">Multi-pass membrane protein</topology>
    </subcellularLocation>
    <subcellularLocation>
        <location evidence="1">Membrane</location>
        <topology evidence="1">Multi-pass membrane protein</topology>
    </subcellularLocation>
</comment>
<evidence type="ECO:0000256" key="10">
    <source>
        <dbReference type="RuleBase" id="RU003376"/>
    </source>
</evidence>
<dbReference type="STRING" id="64969.SAMN02745127_00598"/>
<evidence type="ECO:0000313" key="13">
    <source>
        <dbReference type="EMBL" id="OPX56299.1"/>
    </source>
</evidence>
<evidence type="ECO:0000259" key="12">
    <source>
        <dbReference type="PROSITE" id="PS50253"/>
    </source>
</evidence>
<evidence type="ECO:0000256" key="6">
    <source>
        <dbReference type="ARBA" id="ARBA00022989"/>
    </source>
</evidence>
<feature type="transmembrane region" description="Helical" evidence="11">
    <location>
        <begin position="21"/>
        <end position="40"/>
    </location>
</feature>
<dbReference type="PROSITE" id="PS50253">
    <property type="entry name" value="COX3"/>
    <property type="match status" value="1"/>
</dbReference>
<keyword evidence="14" id="KW-1185">Reference proteome</keyword>
<evidence type="ECO:0000256" key="9">
    <source>
        <dbReference type="ARBA" id="ARBA00031625"/>
    </source>
</evidence>
<evidence type="ECO:0000313" key="14">
    <source>
        <dbReference type="Proteomes" id="UP000191418"/>
    </source>
</evidence>
<keyword evidence="6 11" id="KW-1133">Transmembrane helix</keyword>